<reference evidence="3" key="1">
    <citation type="journal article" date="2019" name="Int. J. Syst. Evol. Microbiol.">
        <title>The Global Catalogue of Microorganisms (GCM) 10K type strain sequencing project: providing services to taxonomists for standard genome sequencing and annotation.</title>
        <authorList>
            <consortium name="The Broad Institute Genomics Platform"/>
            <consortium name="The Broad Institute Genome Sequencing Center for Infectious Disease"/>
            <person name="Wu L."/>
            <person name="Ma J."/>
        </authorList>
    </citation>
    <scope>NUCLEOTIDE SEQUENCE [LARGE SCALE GENOMIC DNA]</scope>
    <source>
        <strain evidence="3">JCM 17978</strain>
    </source>
</reference>
<gene>
    <name evidence="2" type="ORF">ACFPH8_09055</name>
</gene>
<comment type="caution">
    <text evidence="2">The sequence shown here is derived from an EMBL/GenBank/DDBJ whole genome shotgun (WGS) entry which is preliminary data.</text>
</comment>
<name>A0ABW0C5J5_9FLAO</name>
<organism evidence="2 3">
    <name type="scientific">Bizionia hallyeonensis</name>
    <dbReference type="NCBI Taxonomy" id="1123757"/>
    <lineage>
        <taxon>Bacteria</taxon>
        <taxon>Pseudomonadati</taxon>
        <taxon>Bacteroidota</taxon>
        <taxon>Flavobacteriia</taxon>
        <taxon>Flavobacteriales</taxon>
        <taxon>Flavobacteriaceae</taxon>
        <taxon>Bizionia</taxon>
    </lineage>
</organism>
<sequence length="351" mass="40771">MKIHYPEIAYSEVDRSQLFPLLKPFLKSEAFTDDARKRMYAITDKDVSFVSELEQADIAILPMSWNYYTRENIQDVALAYINLATRMHKPVWIVLLGDIGLPIPELKNTIVFRASGYQTKLPIWHQGMPVFIADPLEGFYKAADIKTRPYSPKPRIGFCGLASGNKWVAFKTLLKIGFKNLGHYFKLYAYTPEAFIAAPYFRYQCLKPMMQHSGITDHFIMRTSYRAGARSHKERETSTLEFYNNIQESDYVMCVRGAGNFSTRFYETLAMGRIPIYVHTDGLLPLSDTIDWKKHVVWIERHEISDIAEKVLAFHKDLNDITLNELFTANRNLWLDSLRMGSFFKHYTNEL</sequence>
<dbReference type="Pfam" id="PF03016">
    <property type="entry name" value="Exostosin_GT47"/>
    <property type="match status" value="1"/>
</dbReference>
<evidence type="ECO:0000313" key="3">
    <source>
        <dbReference type="Proteomes" id="UP001596162"/>
    </source>
</evidence>
<dbReference type="EMBL" id="JBHSLA010000003">
    <property type="protein sequence ID" value="MFC5195473.1"/>
    <property type="molecule type" value="Genomic_DNA"/>
</dbReference>
<accession>A0ABW0C5J5</accession>
<feature type="domain" description="Exostosin GT47" evidence="1">
    <location>
        <begin position="229"/>
        <end position="308"/>
    </location>
</feature>
<protein>
    <submittedName>
        <fullName evidence="2">Exostosin family protein</fullName>
    </submittedName>
</protein>
<proteinExistence type="predicted"/>
<dbReference type="InterPro" id="IPR040911">
    <property type="entry name" value="Exostosin_GT47"/>
</dbReference>
<dbReference type="Proteomes" id="UP001596162">
    <property type="component" value="Unassembled WGS sequence"/>
</dbReference>
<keyword evidence="3" id="KW-1185">Reference proteome</keyword>
<evidence type="ECO:0000313" key="2">
    <source>
        <dbReference type="EMBL" id="MFC5195473.1"/>
    </source>
</evidence>
<dbReference type="RefSeq" id="WP_376860326.1">
    <property type="nucleotide sequence ID" value="NZ_JBHSLA010000003.1"/>
</dbReference>
<evidence type="ECO:0000259" key="1">
    <source>
        <dbReference type="Pfam" id="PF03016"/>
    </source>
</evidence>